<sequence length="116" mass="12270">MRKSVLLPVTTAIASACFAGAAHASPDFETFDANDAVWGCAGDPGVMLPPDHCINLESQGDTGVIHVFAPDPRWPSEGISTNPASDTRPCPHDPAATDGTWWSPLPGVWVCHHRPS</sequence>
<feature type="chain" id="PRO_5045945247" description="Secreted protein" evidence="2">
    <location>
        <begin position="25"/>
        <end position="116"/>
    </location>
</feature>
<evidence type="ECO:0000313" key="4">
    <source>
        <dbReference type="Proteomes" id="UP000597341"/>
    </source>
</evidence>
<gene>
    <name evidence="3" type="ORF">GCM10011376_25110</name>
</gene>
<feature type="signal peptide" evidence="2">
    <location>
        <begin position="1"/>
        <end position="24"/>
    </location>
</feature>
<keyword evidence="4" id="KW-1185">Reference proteome</keyword>
<name>A0ABQ3HL08_9ACTN</name>
<feature type="region of interest" description="Disordered" evidence="1">
    <location>
        <begin position="75"/>
        <end position="97"/>
    </location>
</feature>
<reference evidence="4" key="1">
    <citation type="journal article" date="2019" name="Int. J. Syst. Evol. Microbiol.">
        <title>The Global Catalogue of Microorganisms (GCM) 10K type strain sequencing project: providing services to taxonomists for standard genome sequencing and annotation.</title>
        <authorList>
            <consortium name="The Broad Institute Genomics Platform"/>
            <consortium name="The Broad Institute Genome Sequencing Center for Infectious Disease"/>
            <person name="Wu L."/>
            <person name="Ma J."/>
        </authorList>
    </citation>
    <scope>NUCLEOTIDE SEQUENCE [LARGE SCALE GENOMIC DNA]</scope>
    <source>
        <strain evidence="4">CGMCC 1.12791</strain>
    </source>
</reference>
<evidence type="ECO:0000256" key="2">
    <source>
        <dbReference type="SAM" id="SignalP"/>
    </source>
</evidence>
<organism evidence="3 4">
    <name type="scientific">Nocardioides flavus</name>
    <name type="common">ex Wang et al. 2016</name>
    <dbReference type="NCBI Taxonomy" id="2058780"/>
    <lineage>
        <taxon>Bacteria</taxon>
        <taxon>Bacillati</taxon>
        <taxon>Actinomycetota</taxon>
        <taxon>Actinomycetes</taxon>
        <taxon>Propionibacteriales</taxon>
        <taxon>Nocardioidaceae</taxon>
        <taxon>Nocardioides</taxon>
    </lineage>
</organism>
<proteinExistence type="predicted"/>
<keyword evidence="2" id="KW-0732">Signal</keyword>
<dbReference type="EMBL" id="BNAD01000006">
    <property type="protein sequence ID" value="GHE17901.1"/>
    <property type="molecule type" value="Genomic_DNA"/>
</dbReference>
<evidence type="ECO:0008006" key="5">
    <source>
        <dbReference type="Google" id="ProtNLM"/>
    </source>
</evidence>
<evidence type="ECO:0000256" key="1">
    <source>
        <dbReference type="SAM" id="MobiDB-lite"/>
    </source>
</evidence>
<dbReference type="RefSeq" id="WP_191279822.1">
    <property type="nucleotide sequence ID" value="NZ_BNAD01000006.1"/>
</dbReference>
<accession>A0ABQ3HL08</accession>
<evidence type="ECO:0000313" key="3">
    <source>
        <dbReference type="EMBL" id="GHE17901.1"/>
    </source>
</evidence>
<comment type="caution">
    <text evidence="3">The sequence shown here is derived from an EMBL/GenBank/DDBJ whole genome shotgun (WGS) entry which is preliminary data.</text>
</comment>
<protein>
    <recommendedName>
        <fullName evidence="5">Secreted protein</fullName>
    </recommendedName>
</protein>
<dbReference type="PROSITE" id="PS51257">
    <property type="entry name" value="PROKAR_LIPOPROTEIN"/>
    <property type="match status" value="1"/>
</dbReference>
<dbReference type="Proteomes" id="UP000597341">
    <property type="component" value="Unassembled WGS sequence"/>
</dbReference>